<accession>A0A1F5WZQ1</accession>
<name>A0A1F5WZQ1_9BACT</name>
<keyword evidence="1" id="KW-0472">Membrane</keyword>
<evidence type="ECO:0000256" key="1">
    <source>
        <dbReference type="SAM" id="Phobius"/>
    </source>
</evidence>
<dbReference type="EMBL" id="MFID01000018">
    <property type="protein sequence ID" value="OGF81099.1"/>
    <property type="molecule type" value="Genomic_DNA"/>
</dbReference>
<gene>
    <name evidence="2" type="ORF">A2930_00825</name>
</gene>
<feature type="transmembrane region" description="Helical" evidence="1">
    <location>
        <begin position="32"/>
        <end position="57"/>
    </location>
</feature>
<comment type="caution">
    <text evidence="2">The sequence shown here is derived from an EMBL/GenBank/DDBJ whole genome shotgun (WGS) entry which is preliminary data.</text>
</comment>
<dbReference type="Proteomes" id="UP000178114">
    <property type="component" value="Unassembled WGS sequence"/>
</dbReference>
<evidence type="ECO:0000313" key="3">
    <source>
        <dbReference type="Proteomes" id="UP000178114"/>
    </source>
</evidence>
<proteinExistence type="predicted"/>
<evidence type="ECO:0000313" key="2">
    <source>
        <dbReference type="EMBL" id="OGF81099.1"/>
    </source>
</evidence>
<sequence length="66" mass="7673">MLYDKGMQPVGKRGGTQYVYGHKWHEKGLREIFLSILVIIFVIWYIGFILGISWPGFLGLDILFLK</sequence>
<keyword evidence="1" id="KW-0812">Transmembrane</keyword>
<protein>
    <submittedName>
        <fullName evidence="2">Uncharacterized protein</fullName>
    </submittedName>
</protein>
<keyword evidence="1" id="KW-1133">Transmembrane helix</keyword>
<organism evidence="2 3">
    <name type="scientific">Candidatus Giovannonibacteria bacterium RIFCSPLOWO2_01_FULL_45_34</name>
    <dbReference type="NCBI Taxonomy" id="1798351"/>
    <lineage>
        <taxon>Bacteria</taxon>
        <taxon>Candidatus Giovannoniibacteriota</taxon>
    </lineage>
</organism>
<dbReference type="AlphaFoldDB" id="A0A1F5WZQ1"/>
<reference evidence="2 3" key="1">
    <citation type="journal article" date="2016" name="Nat. Commun.">
        <title>Thousands of microbial genomes shed light on interconnected biogeochemical processes in an aquifer system.</title>
        <authorList>
            <person name="Anantharaman K."/>
            <person name="Brown C.T."/>
            <person name="Hug L.A."/>
            <person name="Sharon I."/>
            <person name="Castelle C.J."/>
            <person name="Probst A.J."/>
            <person name="Thomas B.C."/>
            <person name="Singh A."/>
            <person name="Wilkins M.J."/>
            <person name="Karaoz U."/>
            <person name="Brodie E.L."/>
            <person name="Williams K.H."/>
            <person name="Hubbard S.S."/>
            <person name="Banfield J.F."/>
        </authorList>
    </citation>
    <scope>NUCLEOTIDE SEQUENCE [LARGE SCALE GENOMIC DNA]</scope>
</reference>